<reference evidence="2" key="1">
    <citation type="journal article" date="2020" name="Stud. Mycol.">
        <title>101 Dothideomycetes genomes: a test case for predicting lifestyles and emergence of pathogens.</title>
        <authorList>
            <person name="Haridas S."/>
            <person name="Albert R."/>
            <person name="Binder M."/>
            <person name="Bloem J."/>
            <person name="Labutti K."/>
            <person name="Salamov A."/>
            <person name="Andreopoulos B."/>
            <person name="Baker S."/>
            <person name="Barry K."/>
            <person name="Bills G."/>
            <person name="Bluhm B."/>
            <person name="Cannon C."/>
            <person name="Castanera R."/>
            <person name="Culley D."/>
            <person name="Daum C."/>
            <person name="Ezra D."/>
            <person name="Gonzalez J."/>
            <person name="Henrissat B."/>
            <person name="Kuo A."/>
            <person name="Liang C."/>
            <person name="Lipzen A."/>
            <person name="Lutzoni F."/>
            <person name="Magnuson J."/>
            <person name="Mondo S."/>
            <person name="Nolan M."/>
            <person name="Ohm R."/>
            <person name="Pangilinan J."/>
            <person name="Park H.-J."/>
            <person name="Ramirez L."/>
            <person name="Alfaro M."/>
            <person name="Sun H."/>
            <person name="Tritt A."/>
            <person name="Yoshinaga Y."/>
            <person name="Zwiers L.-H."/>
            <person name="Turgeon B."/>
            <person name="Goodwin S."/>
            <person name="Spatafora J."/>
            <person name="Crous P."/>
            <person name="Grigoriev I."/>
        </authorList>
    </citation>
    <scope>NUCLEOTIDE SEQUENCE</scope>
    <source>
        <strain evidence="2">ATCC 74209</strain>
    </source>
</reference>
<dbReference type="AlphaFoldDB" id="A0A9P4MMF6"/>
<evidence type="ECO:0000313" key="3">
    <source>
        <dbReference type="Proteomes" id="UP000799536"/>
    </source>
</evidence>
<protein>
    <submittedName>
        <fullName evidence="2">Uncharacterized protein</fullName>
    </submittedName>
</protein>
<keyword evidence="1" id="KW-0472">Membrane</keyword>
<gene>
    <name evidence="2" type="ORF">GQ43DRAFT_281313</name>
</gene>
<keyword evidence="3" id="KW-1185">Reference proteome</keyword>
<dbReference type="Proteomes" id="UP000799536">
    <property type="component" value="Unassembled WGS sequence"/>
</dbReference>
<comment type="caution">
    <text evidence="2">The sequence shown here is derived from an EMBL/GenBank/DDBJ whole genome shotgun (WGS) entry which is preliminary data.</text>
</comment>
<sequence length="86" mass="9529">MIILCLTMRSNGLLIYTCIVCQVGSKLLLLYAVLAYIPPQIRTYIEAVAINMRPSPKSPAGSEVFDAYICMICLCSTVFFIDLSTE</sequence>
<keyword evidence="1" id="KW-1133">Transmembrane helix</keyword>
<evidence type="ECO:0000256" key="1">
    <source>
        <dbReference type="SAM" id="Phobius"/>
    </source>
</evidence>
<name>A0A9P4MMF6_9PLEO</name>
<dbReference type="EMBL" id="ML994508">
    <property type="protein sequence ID" value="KAF2196041.1"/>
    <property type="molecule type" value="Genomic_DNA"/>
</dbReference>
<feature type="transmembrane region" description="Helical" evidence="1">
    <location>
        <begin position="65"/>
        <end position="83"/>
    </location>
</feature>
<feature type="transmembrane region" description="Helical" evidence="1">
    <location>
        <begin position="12"/>
        <end position="37"/>
    </location>
</feature>
<evidence type="ECO:0000313" key="2">
    <source>
        <dbReference type="EMBL" id="KAF2196041.1"/>
    </source>
</evidence>
<accession>A0A9P4MMF6</accession>
<keyword evidence="1" id="KW-0812">Transmembrane</keyword>
<proteinExistence type="predicted"/>
<organism evidence="2 3">
    <name type="scientific">Delitschia confertaspora ATCC 74209</name>
    <dbReference type="NCBI Taxonomy" id="1513339"/>
    <lineage>
        <taxon>Eukaryota</taxon>
        <taxon>Fungi</taxon>
        <taxon>Dikarya</taxon>
        <taxon>Ascomycota</taxon>
        <taxon>Pezizomycotina</taxon>
        <taxon>Dothideomycetes</taxon>
        <taxon>Pleosporomycetidae</taxon>
        <taxon>Pleosporales</taxon>
        <taxon>Delitschiaceae</taxon>
        <taxon>Delitschia</taxon>
    </lineage>
</organism>